<evidence type="ECO:0000313" key="4">
    <source>
        <dbReference type="Proteomes" id="UP001595453"/>
    </source>
</evidence>
<feature type="domain" description="VOC" evidence="2">
    <location>
        <begin position="4"/>
        <end position="127"/>
    </location>
</feature>
<keyword evidence="4" id="KW-1185">Reference proteome</keyword>
<dbReference type="InterPro" id="IPR051332">
    <property type="entry name" value="Fosfomycin_Res_Enzymes"/>
</dbReference>
<dbReference type="InterPro" id="IPR004360">
    <property type="entry name" value="Glyas_Fos-R_dOase_dom"/>
</dbReference>
<keyword evidence="1" id="KW-0479">Metal-binding</keyword>
<dbReference type="PANTHER" id="PTHR36113:SF6">
    <property type="entry name" value="FOSFOMYCIN RESISTANCE PROTEIN FOSX"/>
    <property type="match status" value="1"/>
</dbReference>
<dbReference type="NCBIfam" id="NF008551">
    <property type="entry name" value="PRK11478.1"/>
    <property type="match status" value="1"/>
</dbReference>
<accession>A0ABV7CKG0</accession>
<dbReference type="PROSITE" id="PS51819">
    <property type="entry name" value="VOC"/>
    <property type="match status" value="1"/>
</dbReference>
<reference evidence="4" key="1">
    <citation type="journal article" date="2019" name="Int. J. Syst. Evol. Microbiol.">
        <title>The Global Catalogue of Microorganisms (GCM) 10K type strain sequencing project: providing services to taxonomists for standard genome sequencing and annotation.</title>
        <authorList>
            <consortium name="The Broad Institute Genomics Platform"/>
            <consortium name="The Broad Institute Genome Sequencing Center for Infectious Disease"/>
            <person name="Wu L."/>
            <person name="Ma J."/>
        </authorList>
    </citation>
    <scope>NUCLEOTIDE SEQUENCE [LARGE SCALE GENOMIC DNA]</scope>
    <source>
        <strain evidence="4">KCTC 42730</strain>
    </source>
</reference>
<evidence type="ECO:0000313" key="3">
    <source>
        <dbReference type="EMBL" id="MFC3033130.1"/>
    </source>
</evidence>
<dbReference type="InterPro" id="IPR037478">
    <property type="entry name" value="YwkD-like_dom"/>
</dbReference>
<dbReference type="InterPro" id="IPR029068">
    <property type="entry name" value="Glyas_Bleomycin-R_OHBP_Dase"/>
</dbReference>
<dbReference type="Proteomes" id="UP001595453">
    <property type="component" value="Unassembled WGS sequence"/>
</dbReference>
<dbReference type="SUPFAM" id="SSF54593">
    <property type="entry name" value="Glyoxalase/Bleomycin resistance protein/Dihydroxybiphenyl dioxygenase"/>
    <property type="match status" value="1"/>
</dbReference>
<dbReference type="InterPro" id="IPR037523">
    <property type="entry name" value="VOC_core"/>
</dbReference>
<dbReference type="RefSeq" id="WP_377124290.1">
    <property type="nucleotide sequence ID" value="NZ_JBHRSD010000017.1"/>
</dbReference>
<protein>
    <submittedName>
        <fullName evidence="3">VOC family protein</fullName>
    </submittedName>
</protein>
<dbReference type="PANTHER" id="PTHR36113">
    <property type="entry name" value="LYASE, PUTATIVE-RELATED-RELATED"/>
    <property type="match status" value="1"/>
</dbReference>
<proteinExistence type="predicted"/>
<dbReference type="CDD" id="cd08352">
    <property type="entry name" value="VOC_Bs_YwkD_like"/>
    <property type="match status" value="1"/>
</dbReference>
<organism evidence="3 4">
    <name type="scientific">Pseudoalteromonas fenneropenaei</name>
    <dbReference type="NCBI Taxonomy" id="1737459"/>
    <lineage>
        <taxon>Bacteria</taxon>
        <taxon>Pseudomonadati</taxon>
        <taxon>Pseudomonadota</taxon>
        <taxon>Gammaproteobacteria</taxon>
        <taxon>Alteromonadales</taxon>
        <taxon>Pseudoalteromonadaceae</taxon>
        <taxon>Pseudoalteromonas</taxon>
    </lineage>
</organism>
<dbReference type="Gene3D" id="3.10.180.10">
    <property type="entry name" value="2,3-Dihydroxybiphenyl 1,2-Dioxygenase, domain 1"/>
    <property type="match status" value="1"/>
</dbReference>
<dbReference type="EMBL" id="JBHRSD010000017">
    <property type="protein sequence ID" value="MFC3033130.1"/>
    <property type="molecule type" value="Genomic_DNA"/>
</dbReference>
<dbReference type="Pfam" id="PF00903">
    <property type="entry name" value="Glyoxalase"/>
    <property type="match status" value="1"/>
</dbReference>
<sequence length="131" mass="14720">MLTAMHHVAIIASDYAKAKHFYLDILGLELIAEHYQVHRDSYKIDLRVPDGVQIELFVFNNPPPRPSYPEASGLRHLAFAVADIELARANIVALGVGCEEIRVDPYTELRFCFLADPDGLPIELYEVKSAI</sequence>
<comment type="caution">
    <text evidence="3">The sequence shown here is derived from an EMBL/GenBank/DDBJ whole genome shotgun (WGS) entry which is preliminary data.</text>
</comment>
<evidence type="ECO:0000259" key="2">
    <source>
        <dbReference type="PROSITE" id="PS51819"/>
    </source>
</evidence>
<name>A0ABV7CKG0_9GAMM</name>
<gene>
    <name evidence="3" type="ORF">ACFOEE_11420</name>
</gene>
<evidence type="ECO:0000256" key="1">
    <source>
        <dbReference type="ARBA" id="ARBA00022723"/>
    </source>
</evidence>